<protein>
    <submittedName>
        <fullName evidence="1">Uncharacterized protein</fullName>
    </submittedName>
</protein>
<dbReference type="AlphaFoldDB" id="A0A8H3M7I0"/>
<sequence>MIENSDLDWQSWNRLNDIRTDRCVPTKRKTMEIIFQLLLLHTRSTTYTSTSNRFVGCDLLVQENGKMSTEHPPA</sequence>
<accession>A0A8H3M7I0</accession>
<reference evidence="1" key="1">
    <citation type="submission" date="2019-10" db="EMBL/GenBank/DDBJ databases">
        <title>Conservation and host-specific expression of non-tandemly repeated heterogenous ribosome RNA gene in arbuscular mycorrhizal fungi.</title>
        <authorList>
            <person name="Maeda T."/>
            <person name="Kobayashi Y."/>
            <person name="Nakagawa T."/>
            <person name="Ezawa T."/>
            <person name="Yamaguchi K."/>
            <person name="Bino T."/>
            <person name="Nishimoto Y."/>
            <person name="Shigenobu S."/>
            <person name="Kawaguchi M."/>
        </authorList>
    </citation>
    <scope>NUCLEOTIDE SEQUENCE</scope>
    <source>
        <strain evidence="1">HR1</strain>
    </source>
</reference>
<evidence type="ECO:0000313" key="1">
    <source>
        <dbReference type="EMBL" id="GES97934.1"/>
    </source>
</evidence>
<name>A0A8H3M7I0_9GLOM</name>
<gene>
    <name evidence="1" type="ORF">RCL2_002449800</name>
</gene>
<proteinExistence type="predicted"/>
<dbReference type="EMBL" id="BLAL01000261">
    <property type="protein sequence ID" value="GES97934.1"/>
    <property type="molecule type" value="Genomic_DNA"/>
</dbReference>
<organism evidence="1 2">
    <name type="scientific">Rhizophagus clarus</name>
    <dbReference type="NCBI Taxonomy" id="94130"/>
    <lineage>
        <taxon>Eukaryota</taxon>
        <taxon>Fungi</taxon>
        <taxon>Fungi incertae sedis</taxon>
        <taxon>Mucoromycota</taxon>
        <taxon>Glomeromycotina</taxon>
        <taxon>Glomeromycetes</taxon>
        <taxon>Glomerales</taxon>
        <taxon>Glomeraceae</taxon>
        <taxon>Rhizophagus</taxon>
    </lineage>
</organism>
<dbReference type="Proteomes" id="UP000615446">
    <property type="component" value="Unassembled WGS sequence"/>
</dbReference>
<evidence type="ECO:0000313" key="2">
    <source>
        <dbReference type="Proteomes" id="UP000615446"/>
    </source>
</evidence>
<comment type="caution">
    <text evidence="1">The sequence shown here is derived from an EMBL/GenBank/DDBJ whole genome shotgun (WGS) entry which is preliminary data.</text>
</comment>